<feature type="compositionally biased region" description="Acidic residues" evidence="2">
    <location>
        <begin position="400"/>
        <end position="410"/>
    </location>
</feature>
<feature type="compositionally biased region" description="Basic and acidic residues" evidence="2">
    <location>
        <begin position="1165"/>
        <end position="1179"/>
    </location>
</feature>
<evidence type="ECO:0000256" key="2">
    <source>
        <dbReference type="SAM" id="MobiDB-lite"/>
    </source>
</evidence>
<organism evidence="3 4">
    <name type="scientific">Tritrichomonas musculus</name>
    <dbReference type="NCBI Taxonomy" id="1915356"/>
    <lineage>
        <taxon>Eukaryota</taxon>
        <taxon>Metamonada</taxon>
        <taxon>Parabasalia</taxon>
        <taxon>Tritrichomonadida</taxon>
        <taxon>Tritrichomonadidae</taxon>
        <taxon>Tritrichomonas</taxon>
    </lineage>
</organism>
<sequence>MSEEAIPTTPHDDLSSSSVTTETSSKGYLLAQQLCNLQQENLVVGKQNQELALQFHDASNYNQALGFDLYQLDQEIGELEERLSNMKNQIKEIDQQTKAITKKADEYKNALRNDKEFSSLAKHLRNLQKTHHSASKSLAQLREILGDPKFSMLDGALQLMQEKIHFLYWSNTELHQQIELMQQLLNEGREGAIIEEDLEKMNDLSNLKLEYYDMKLFESQLKNGGKNALKIIQNESDSSAPADSTKYVLSPSKNKKSTLQKKDDEPKIKSKNKSKEKPNLYEDVLVPDENEEGKYKIFRRPLKSDGKRKKYQWNNTRTKKMRQTRVQNQNGDEYEYLYEYDYSDTNENDNDIKKRKKTRVDPEDEEIDKIKINKDNLNEFKKNPKTGKKTRIHKNKSNEDEIEPEEEKEEKEEKIKTKRRKRNNNKKKKSHVDNDNDSSEDEIEPEEEKEKNIKTKRRKRNNNKKEKSPVDNDNDSSEDEIEAEEEKEEKEKKIKTKRRKRNNNNKKEKSHDDNVNDSSEDEKEDNEYGYEYEYEPEPTKDVKKTSSKINNIINSKPKTKKEKKEDQSINNNNDSDIIIEEEEEDISEFCDSEGFSHRRNKKTGEMERYRRFEFSDGKEYEDVIVSESEQSRTNIKMKRNRIDKKNNCYKHYKKKNSKSDKISIIRQERVLYNNDEEYEYEYEYDDNNNTDDINNRKRNRQRVPTKSEIIPTFNNEDENGFRIQTTLNSRKEKVKKIIRTFKDVKGQTYKDTIEKNEYTGEDEVVRRMTKSDKTDELKYSSKKKKMTRHSRTHNLKSGKEIEYEYEYDTDQNGEKILLSKNIVDDQEDEIIPAIILKSEVQNNRRNHQGFDLPGRKRKVEMKNGIVYEDTLQSDPEEGSQKVIRTIMKGEKIQYTPKGKNKVRRVRVQNDDKEEYEYEYEYDNHNEKKKTRVPKKDEQLDEIGDGPTLPYKKRTDKETGETVLVQKVASKDGGNLYEDVVTTNDQGEVIVTRRLLSKGNDDDEKAQKLQYDEKTVTDEKGHKKKLRTRRSKVRYEDGHEEEFEYEYDDVENTKTRKFVPKEEEAVESITSAPKISRKEKKMLNEGKSDSKTALSNFGYKDVIDERTGRRKKVRIAEDENGQKYEYTKEEDPQTKVTRITKRKLDNSQSEPKLKYDKNPLKKSKTRRSEARLLDSEREYEYEYEYNENDSDDLQRTSRKKLPKKDADGFYQNNNKRTVHADDGNVYEDTKTKDGKIIRRQLDSGKSKKRHTRVRNENDEEYEYEYDDEKGFKEIVKNIDDEVIPHIKLESRPRVHKVGENFAYYKGREMRRVQGSDGHEYQDEKIGNEIKRSRIDHNGQIKYKKKRGKNKEKIKERHVLYLRPDDEEVEYEYQYEYENDDDDEPTKTRKVTDDREIESLLKRKEFKEKTDPKSKKTRLVRKVKAENGDLYEDEIDEKKKRIIRRKLDKNENGGYSYQKVGNNKRMRHSRIGKLSPLLNDDEYEYEYEYDDDNDEVIRRKAKNLLFEPIEKLNAKRYVSDSSQICEEEEDDDETGKKKNIHISKHQNVEKLINPATGKPLTVRKNGKDYEIVFNPKTNKTVRQRKVRCNNNDDIVFEYDDDDLDEDGNPKKTTKRIINDDHAELDSEGFYENKKANGIKTRRVTGKDGSFYIDTIENGGRIRRRVVNSASSSDLIYKKMSNNKLVRRSRVHDECGEEKEYEYEYENEEDEEFTRKVIKDKSKHEIEVIKENDFKEVSDSKSGEKIKSRKKKGSKGELYEDTLQDNKIIRRPLDKKGKKLKYDVDENGVKTRRSRVRNENNEEYEYEYEYDEENENPTRTRIHPNDEKIERLDGAKKYEGGFVDQYETVNGEITDNKRKVRKVKGDSNQTFEDELVDGKIKRRPLNRKGKISYKRRNDKTVRQERVRNAQGDEYEYEYEYDDNENRKKYRVDPNDEKIEPIENSDDEYEYEEDENESNLEGFSSQKNEKTGEIEKSRKFTNSQGHIYKDTIKKNEDTGEDEVHRRIIKSESTDELEYSAKPGKNRENKIVRHSRTQNLVTGDETEYEYEYETDKSGDKVSKGKKKKIENPKEEIIQAISIVHSPKRSHNSEKKDKRKTKKKDNDYDTDKNQSEVPLISENGLTGFHLPVSLFQSEDQSKPKPKLQPSNPAIMQQPKPTIVDLSEYESKVNPDKKNPLTMLIPKLRAESGALDNDDINSPENLQKILEALQQQIAERTEVRDSLKERIKELEHPQYVKRNTATAKKAQKFKMSGIKRVNVESPPDPIKILALNNYDLRHVGSQTELTGETITYHQNVLDKQRKEKLAAEELRTSLESLKEKIRATESKIEKAKEDGQIKEERISTLKTEIANVKDELLKEDKNTLREEEKAREYAQQLSEIDEQIRVKQQQLEKINSQVGALHLHLKEMQKFRVILESELANLVNREKPEIRQLIEDVNSYRIQIDVSSANVESMTKKVEGKRQQLEELLCSDEMNQYTELKLKKINLERRIKKWSSLMKDSRETLQSIETFSAKNANVRKNAIEQYKNKVRSFMKQEMELDDLEKYQELVESMIREHKQNWM</sequence>
<feature type="compositionally biased region" description="Basic and acidic residues" evidence="2">
    <location>
        <begin position="260"/>
        <end position="280"/>
    </location>
</feature>
<feature type="compositionally biased region" description="Basic and acidic residues" evidence="2">
    <location>
        <begin position="1963"/>
        <end position="1974"/>
    </location>
</feature>
<feature type="compositionally biased region" description="Basic and acidic residues" evidence="2">
    <location>
        <begin position="1311"/>
        <end position="1337"/>
    </location>
</feature>
<reference evidence="3 4" key="1">
    <citation type="submission" date="2024-04" db="EMBL/GenBank/DDBJ databases">
        <title>Tritrichomonas musculus Genome.</title>
        <authorList>
            <person name="Alves-Ferreira E."/>
            <person name="Grigg M."/>
            <person name="Lorenzi H."/>
            <person name="Galac M."/>
        </authorList>
    </citation>
    <scope>NUCLEOTIDE SEQUENCE [LARGE SCALE GENOMIC DNA]</scope>
    <source>
        <strain evidence="3 4">EAF2021</strain>
    </source>
</reference>
<feature type="region of interest" description="Disordered" evidence="2">
    <location>
        <begin position="1733"/>
        <end position="1755"/>
    </location>
</feature>
<feature type="compositionally biased region" description="Acidic residues" evidence="2">
    <location>
        <begin position="1939"/>
        <end position="1954"/>
    </location>
</feature>
<accession>A0ABR2LA15</accession>
<feature type="compositionally biased region" description="Basic and acidic residues" evidence="2">
    <location>
        <begin position="1983"/>
        <end position="2008"/>
    </location>
</feature>
<evidence type="ECO:0000313" key="3">
    <source>
        <dbReference type="EMBL" id="KAK8899868.1"/>
    </source>
</evidence>
<feature type="region of interest" description="Disordered" evidence="2">
    <location>
        <begin position="1311"/>
        <end position="1349"/>
    </location>
</feature>
<feature type="compositionally biased region" description="Basic and acidic residues" evidence="2">
    <location>
        <begin position="1895"/>
        <end position="1904"/>
    </location>
</feature>
<feature type="compositionally biased region" description="Basic residues" evidence="2">
    <location>
        <begin position="383"/>
        <end position="395"/>
    </location>
</feature>
<feature type="compositionally biased region" description="Basic residues" evidence="2">
    <location>
        <begin position="493"/>
        <end position="504"/>
    </location>
</feature>
<name>A0ABR2LA15_9EUKA</name>
<feature type="compositionally biased region" description="Acidic residues" evidence="2">
    <location>
        <begin position="1798"/>
        <end position="1812"/>
    </location>
</feature>
<feature type="region of interest" description="Disordered" evidence="2">
    <location>
        <begin position="1237"/>
        <end position="1259"/>
    </location>
</feature>
<feature type="compositionally biased region" description="Basic and acidic residues" evidence="2">
    <location>
        <begin position="2098"/>
        <end position="2108"/>
    </location>
</feature>
<feature type="region of interest" description="Disordered" evidence="2">
    <location>
        <begin position="1789"/>
        <end position="1819"/>
    </location>
</feature>
<evidence type="ECO:0000256" key="1">
    <source>
        <dbReference type="SAM" id="Coils"/>
    </source>
</evidence>
<feature type="compositionally biased region" description="Acidic residues" evidence="2">
    <location>
        <begin position="1180"/>
        <end position="1190"/>
    </location>
</feature>
<comment type="caution">
    <text evidence="3">The sequence shown here is derived from an EMBL/GenBank/DDBJ whole genome shotgun (WGS) entry which is preliminary data.</text>
</comment>
<dbReference type="Proteomes" id="UP001470230">
    <property type="component" value="Unassembled WGS sequence"/>
</dbReference>
<feature type="compositionally biased region" description="Basic residues" evidence="2">
    <location>
        <begin position="416"/>
        <end position="430"/>
    </location>
</feature>
<feature type="compositionally biased region" description="Basic residues" evidence="2">
    <location>
        <begin position="306"/>
        <end position="323"/>
    </location>
</feature>
<feature type="coiled-coil region" evidence="1">
    <location>
        <begin position="2297"/>
        <end position="2394"/>
    </location>
</feature>
<feature type="compositionally biased region" description="Acidic residues" evidence="2">
    <location>
        <begin position="518"/>
        <end position="536"/>
    </location>
</feature>
<evidence type="ECO:0000313" key="4">
    <source>
        <dbReference type="Proteomes" id="UP001470230"/>
    </source>
</evidence>
<feature type="region of interest" description="Disordered" evidence="2">
    <location>
        <begin position="236"/>
        <end position="282"/>
    </location>
</feature>
<feature type="region of interest" description="Disordered" evidence="2">
    <location>
        <begin position="1857"/>
        <end position="2154"/>
    </location>
</feature>
<feature type="region of interest" description="Disordered" evidence="2">
    <location>
        <begin position="1117"/>
        <end position="1225"/>
    </location>
</feature>
<feature type="compositionally biased region" description="Acidic residues" evidence="2">
    <location>
        <begin position="472"/>
        <end position="488"/>
    </location>
</feature>
<protein>
    <submittedName>
        <fullName evidence="3">Uncharacterized protein</fullName>
    </submittedName>
</protein>
<feature type="compositionally biased region" description="Acidic residues" evidence="2">
    <location>
        <begin position="435"/>
        <end position="447"/>
    </location>
</feature>
<gene>
    <name evidence="3" type="ORF">M9Y10_002191</name>
</gene>
<feature type="region of interest" description="Disordered" evidence="2">
    <location>
        <begin position="306"/>
        <end position="578"/>
    </location>
</feature>
<keyword evidence="1" id="KW-0175">Coiled coil</keyword>
<keyword evidence="4" id="KW-1185">Reference proteome</keyword>
<feature type="compositionally biased region" description="Acidic residues" evidence="2">
    <location>
        <begin position="332"/>
        <end position="349"/>
    </location>
</feature>
<feature type="coiled-coil region" evidence="1">
    <location>
        <begin position="2448"/>
        <end position="2487"/>
    </location>
</feature>
<proteinExistence type="predicted"/>
<feature type="compositionally biased region" description="Basic residues" evidence="2">
    <location>
        <begin position="1877"/>
        <end position="1894"/>
    </location>
</feature>
<feature type="compositionally biased region" description="Basic and acidic residues" evidence="2">
    <location>
        <begin position="1117"/>
        <end position="1132"/>
    </location>
</feature>
<feature type="coiled-coil region" evidence="1">
    <location>
        <begin position="69"/>
        <end position="144"/>
    </location>
</feature>
<feature type="region of interest" description="Disordered" evidence="2">
    <location>
        <begin position="924"/>
        <end position="953"/>
    </location>
</feature>
<feature type="compositionally biased region" description="Basic and acidic residues" evidence="2">
    <location>
        <begin position="505"/>
        <end position="514"/>
    </location>
</feature>
<dbReference type="EMBL" id="JAPFFF010000001">
    <property type="protein sequence ID" value="KAK8899868.1"/>
    <property type="molecule type" value="Genomic_DNA"/>
</dbReference>
<feature type="region of interest" description="Disordered" evidence="2">
    <location>
        <begin position="1"/>
        <end position="20"/>
    </location>
</feature>
<feature type="compositionally biased region" description="Basic and acidic residues" evidence="2">
    <location>
        <begin position="1733"/>
        <end position="1743"/>
    </location>
</feature>
<feature type="compositionally biased region" description="Basic and acidic residues" evidence="2">
    <location>
        <begin position="368"/>
        <end position="382"/>
    </location>
</feature>
<feature type="compositionally biased region" description="Basic and acidic residues" evidence="2">
    <location>
        <begin position="1920"/>
        <end position="1937"/>
    </location>
</feature>
<feature type="compositionally biased region" description="Basic and acidic residues" evidence="2">
    <location>
        <begin position="2048"/>
        <end position="2057"/>
    </location>
</feature>
<feature type="compositionally biased region" description="Acidic residues" evidence="2">
    <location>
        <begin position="1909"/>
        <end position="1919"/>
    </location>
</feature>
<feature type="compositionally biased region" description="Basic and acidic residues" evidence="2">
    <location>
        <begin position="1080"/>
        <end position="1089"/>
    </location>
</feature>
<feature type="region of interest" description="Disordered" evidence="2">
    <location>
        <begin position="1060"/>
        <end position="1101"/>
    </location>
</feature>